<dbReference type="Pfam" id="PF00106">
    <property type="entry name" value="adh_short"/>
    <property type="match status" value="1"/>
</dbReference>
<dbReference type="SMART" id="SM00822">
    <property type="entry name" value="PKS_KR"/>
    <property type="match status" value="1"/>
</dbReference>
<name>A0ABT2AN55_9BURK</name>
<protein>
    <submittedName>
        <fullName evidence="7">SDR family NAD(P)-dependent oxidoreductase</fullName>
    </submittedName>
</protein>
<dbReference type="SUPFAM" id="SSF51735">
    <property type="entry name" value="NAD(P)-binding Rossmann-fold domains"/>
    <property type="match status" value="1"/>
</dbReference>
<evidence type="ECO:0000313" key="8">
    <source>
        <dbReference type="Proteomes" id="UP001206572"/>
    </source>
</evidence>
<keyword evidence="8" id="KW-1185">Reference proteome</keyword>
<keyword evidence="5" id="KW-0732">Signal</keyword>
<dbReference type="PROSITE" id="PS51257">
    <property type="entry name" value="PROKAR_LIPOPROTEIN"/>
    <property type="match status" value="1"/>
</dbReference>
<organism evidence="7 8">
    <name type="scientific">Massilia agri</name>
    <dbReference type="NCBI Taxonomy" id="1886785"/>
    <lineage>
        <taxon>Bacteria</taxon>
        <taxon>Pseudomonadati</taxon>
        <taxon>Pseudomonadota</taxon>
        <taxon>Betaproteobacteria</taxon>
        <taxon>Burkholderiales</taxon>
        <taxon>Oxalobacteraceae</taxon>
        <taxon>Telluria group</taxon>
        <taxon>Massilia</taxon>
    </lineage>
</organism>
<dbReference type="InterPro" id="IPR057326">
    <property type="entry name" value="KR_dom"/>
</dbReference>
<dbReference type="PRINTS" id="PR00081">
    <property type="entry name" value="GDHRDH"/>
</dbReference>
<evidence type="ECO:0000256" key="5">
    <source>
        <dbReference type="SAM" id="SignalP"/>
    </source>
</evidence>
<evidence type="ECO:0000259" key="6">
    <source>
        <dbReference type="SMART" id="SM00822"/>
    </source>
</evidence>
<dbReference type="InterPro" id="IPR036291">
    <property type="entry name" value="NAD(P)-bd_dom_sf"/>
</dbReference>
<dbReference type="PANTHER" id="PTHR44196">
    <property type="entry name" value="DEHYDROGENASE/REDUCTASE SDR FAMILY MEMBER 7B"/>
    <property type="match status" value="1"/>
</dbReference>
<dbReference type="RefSeq" id="WP_258828678.1">
    <property type="nucleotide sequence ID" value="NZ_JANUHA010000010.1"/>
</dbReference>
<gene>
    <name evidence="7" type="ORF">NX780_15000</name>
</gene>
<reference evidence="7 8" key="1">
    <citation type="submission" date="2022-08" db="EMBL/GenBank/DDBJ databases">
        <title>Reclassification of Massilia species as members of the genera Telluria, Duganella, Pseudoduganella, Mokoshia gen. nov. and Zemynaea gen. nov. using orthogonal and non-orthogonal genome-based approaches.</title>
        <authorList>
            <person name="Bowman J.P."/>
        </authorList>
    </citation>
    <scope>NUCLEOTIDE SEQUENCE [LARGE SCALE GENOMIC DNA]</scope>
    <source>
        <strain evidence="7 8">JCM 31661</strain>
    </source>
</reference>
<evidence type="ECO:0000256" key="1">
    <source>
        <dbReference type="ARBA" id="ARBA00006484"/>
    </source>
</evidence>
<evidence type="ECO:0000256" key="2">
    <source>
        <dbReference type="ARBA" id="ARBA00023002"/>
    </source>
</evidence>
<proteinExistence type="inferred from homology"/>
<dbReference type="InterPro" id="IPR002347">
    <property type="entry name" value="SDR_fam"/>
</dbReference>
<dbReference type="PANTHER" id="PTHR44196:SF1">
    <property type="entry name" value="DEHYDROGENASE_REDUCTASE SDR FAMILY MEMBER 7B"/>
    <property type="match status" value="1"/>
</dbReference>
<comment type="caution">
    <text evidence="7">The sequence shown here is derived from an EMBL/GenBank/DDBJ whole genome shotgun (WGS) entry which is preliminary data.</text>
</comment>
<sequence length="341" mass="35973">MLSPFARACLSCLVLLLAALLGGCATALSPGEAQAVAGKTYVVTGASSGLGRGVAERLGEMRANVVLAARRGQVLEEVAARIQAAGGTALVVPGDVSRQEDMQRLLDATLARFGRVDVWINNAAVGAIGRFDTIPVEDHARVVDVNLKGVIYGSHLALQQFKRQGGGTLVNIGSVESVVPLAYHASYAATKAAVLGLGRALNEELRLAGVGDRIRVATVMPWATDTPFFDHAANYSGRRGRMIMMDDPAMVVDVIVRASVYPREEVPAGWKARGALWAHQLAPDTTEHLSANIAHAEQFEKASPLAPTSGSVHQPMQEGTGVDGGVRARMKQEDAARKAGR</sequence>
<dbReference type="Gene3D" id="3.40.50.720">
    <property type="entry name" value="NAD(P)-binding Rossmann-like Domain"/>
    <property type="match status" value="1"/>
</dbReference>
<dbReference type="PRINTS" id="PR00080">
    <property type="entry name" value="SDRFAMILY"/>
</dbReference>
<comment type="similarity">
    <text evidence="1 3">Belongs to the short-chain dehydrogenases/reductases (SDR) family.</text>
</comment>
<feature type="domain" description="Ketoreductase" evidence="6">
    <location>
        <begin position="39"/>
        <end position="225"/>
    </location>
</feature>
<dbReference type="EMBL" id="JANUHA010000010">
    <property type="protein sequence ID" value="MCS0597655.1"/>
    <property type="molecule type" value="Genomic_DNA"/>
</dbReference>
<evidence type="ECO:0000313" key="7">
    <source>
        <dbReference type="EMBL" id="MCS0597655.1"/>
    </source>
</evidence>
<evidence type="ECO:0000256" key="4">
    <source>
        <dbReference type="SAM" id="MobiDB-lite"/>
    </source>
</evidence>
<dbReference type="Proteomes" id="UP001206572">
    <property type="component" value="Unassembled WGS sequence"/>
</dbReference>
<feature type="chain" id="PRO_5046900586" evidence="5">
    <location>
        <begin position="28"/>
        <end position="341"/>
    </location>
</feature>
<evidence type="ECO:0000256" key="3">
    <source>
        <dbReference type="RuleBase" id="RU000363"/>
    </source>
</evidence>
<feature type="region of interest" description="Disordered" evidence="4">
    <location>
        <begin position="304"/>
        <end position="341"/>
    </location>
</feature>
<accession>A0ABT2AN55</accession>
<keyword evidence="2" id="KW-0560">Oxidoreductase</keyword>
<feature type="compositionally biased region" description="Basic and acidic residues" evidence="4">
    <location>
        <begin position="330"/>
        <end position="341"/>
    </location>
</feature>
<feature type="signal peptide" evidence="5">
    <location>
        <begin position="1"/>
        <end position="27"/>
    </location>
</feature>